<protein>
    <submittedName>
        <fullName evidence="1">Uncharacterized protein</fullName>
    </submittedName>
</protein>
<dbReference type="AlphaFoldDB" id="A0A0C2HDT7"/>
<gene>
    <name evidence="1" type="ORF">ANCDUO_01954</name>
</gene>
<evidence type="ECO:0000313" key="1">
    <source>
        <dbReference type="EMBL" id="KIH67711.1"/>
    </source>
</evidence>
<keyword evidence="2" id="KW-1185">Reference proteome</keyword>
<accession>A0A0C2HDT7</accession>
<dbReference type="Proteomes" id="UP000054047">
    <property type="component" value="Unassembled WGS sequence"/>
</dbReference>
<sequence>MSTKATTVQGYESIRRWMDNNRSSSTWSRLIWTHDTCVHQKVHIEFWSTPCREGVTMSNVCPCPSKNSKMLRSYTAKKHERSLLNTTPNLRHDYDQIARTPYVVDYATHKRNGEERNYAKLNEEQKAVVDAVLDAVYRMETGASLSMDPMFV</sequence>
<evidence type="ECO:0000313" key="2">
    <source>
        <dbReference type="Proteomes" id="UP000054047"/>
    </source>
</evidence>
<organism evidence="1 2">
    <name type="scientific">Ancylostoma duodenale</name>
    <dbReference type="NCBI Taxonomy" id="51022"/>
    <lineage>
        <taxon>Eukaryota</taxon>
        <taxon>Metazoa</taxon>
        <taxon>Ecdysozoa</taxon>
        <taxon>Nematoda</taxon>
        <taxon>Chromadorea</taxon>
        <taxon>Rhabditida</taxon>
        <taxon>Rhabditina</taxon>
        <taxon>Rhabditomorpha</taxon>
        <taxon>Strongyloidea</taxon>
        <taxon>Ancylostomatidae</taxon>
        <taxon>Ancylostomatinae</taxon>
        <taxon>Ancylostoma</taxon>
    </lineage>
</organism>
<name>A0A0C2HDT7_9BILA</name>
<dbReference type="EMBL" id="KN726594">
    <property type="protein sequence ID" value="KIH67711.1"/>
    <property type="molecule type" value="Genomic_DNA"/>
</dbReference>
<proteinExistence type="predicted"/>
<reference evidence="1 2" key="1">
    <citation type="submission" date="2013-12" db="EMBL/GenBank/DDBJ databases">
        <title>Draft genome of the parsitic nematode Ancylostoma duodenale.</title>
        <authorList>
            <person name="Mitreva M."/>
        </authorList>
    </citation>
    <scope>NUCLEOTIDE SEQUENCE [LARGE SCALE GENOMIC DNA]</scope>
    <source>
        <strain evidence="1 2">Zhejiang</strain>
    </source>
</reference>